<dbReference type="AlphaFoldDB" id="A0A9P8BMH1"/>
<sequence length="686" mass="77448">MEFCVEIPAFSPPKHATTIPYGTEWREELTGVQLVDAHFPRVRRLRAGWKLVPEEPTSGKLICSPHHLKNIPFVLDEPTVATIQNAAKELKKSTTPHWIHFYTAGSGFYLQMRSNTHIDFWTLSEIAATDYYRQRLSTMIAWLNGPVKSINTDLYTYLITFLETHRLQDSLPKPLDYQAILSFAGNQWLSGEALDGIACYFQRELGISPQGQRTLFVASSTIQHWTWQWNINRTIEKDKKVTAFFEAGRPDRVYAFALIRSNHWIFYRIDAVARTLSVGDKSSAKLDHLKYAETTGAIKAFVKLYFPTWKEIDNAPLAFIKVPRQDGVSCGIIAAFAVEHDILFKNGCHGWEEKNIPIYRTAYLARVIGYEKAQGFPLLTIKSAPKSGDGVEETSGNDTMGKGGKTHGEDKDDMNGESKEEMNDESKEKSKAADDESKDVQKTRQCSEDTTLKYKSVQSAHQRASVSPMVWGLETEIDLLRCGNRQLCDMGRSAIQWQRTDDRKDQNNGKEMSGSEDWDFMDEDNNLSDSNTDSGSDLPSFEDVIKSRAVPTRDLSTIIRPYTVNIPETLTTKKPAATSMPAASTSTECKVQEDCLNPTILKVYAHGSILNTDQLRLADEWEPHEGDIFPHSETLIDFVKDWGWSRNVDIKVRSSNTTSPEKGLHENQARLAPLQDQVSSTQWSPA</sequence>
<gene>
    <name evidence="2" type="ORF">KI688_008923</name>
</gene>
<organism evidence="2 3">
    <name type="scientific">Linnemannia hyalina</name>
    <dbReference type="NCBI Taxonomy" id="64524"/>
    <lineage>
        <taxon>Eukaryota</taxon>
        <taxon>Fungi</taxon>
        <taxon>Fungi incertae sedis</taxon>
        <taxon>Mucoromycota</taxon>
        <taxon>Mortierellomycotina</taxon>
        <taxon>Mortierellomycetes</taxon>
        <taxon>Mortierellales</taxon>
        <taxon>Mortierellaceae</taxon>
        <taxon>Linnemannia</taxon>
    </lineage>
</organism>
<feature type="compositionally biased region" description="Polar residues" evidence="1">
    <location>
        <begin position="456"/>
        <end position="465"/>
    </location>
</feature>
<feature type="region of interest" description="Disordered" evidence="1">
    <location>
        <begin position="654"/>
        <end position="686"/>
    </location>
</feature>
<proteinExistence type="predicted"/>
<feature type="region of interest" description="Disordered" evidence="1">
    <location>
        <begin position="384"/>
        <end position="465"/>
    </location>
</feature>
<feature type="compositionally biased region" description="Polar residues" evidence="1">
    <location>
        <begin position="676"/>
        <end position="686"/>
    </location>
</feature>
<feature type="compositionally biased region" description="Acidic residues" evidence="1">
    <location>
        <begin position="514"/>
        <end position="526"/>
    </location>
</feature>
<feature type="compositionally biased region" description="Basic and acidic residues" evidence="1">
    <location>
        <begin position="499"/>
        <end position="508"/>
    </location>
</feature>
<evidence type="ECO:0000256" key="1">
    <source>
        <dbReference type="SAM" id="MobiDB-lite"/>
    </source>
</evidence>
<evidence type="ECO:0000313" key="3">
    <source>
        <dbReference type="Proteomes" id="UP000707451"/>
    </source>
</evidence>
<feature type="compositionally biased region" description="Basic and acidic residues" evidence="1">
    <location>
        <begin position="406"/>
        <end position="452"/>
    </location>
</feature>
<comment type="caution">
    <text evidence="2">The sequence shown here is derived from an EMBL/GenBank/DDBJ whole genome shotgun (WGS) entry which is preliminary data.</text>
</comment>
<accession>A0A9P8BMH1</accession>
<protein>
    <submittedName>
        <fullName evidence="2">Uncharacterized protein</fullName>
    </submittedName>
</protein>
<dbReference type="Gene3D" id="3.40.395.10">
    <property type="entry name" value="Adenoviral Proteinase, Chain A"/>
    <property type="match status" value="1"/>
</dbReference>
<feature type="region of interest" description="Disordered" evidence="1">
    <location>
        <begin position="499"/>
        <end position="540"/>
    </location>
</feature>
<dbReference type="EMBL" id="JAHRHY010000034">
    <property type="protein sequence ID" value="KAG9060746.1"/>
    <property type="molecule type" value="Genomic_DNA"/>
</dbReference>
<keyword evidence="3" id="KW-1185">Reference proteome</keyword>
<evidence type="ECO:0000313" key="2">
    <source>
        <dbReference type="EMBL" id="KAG9060746.1"/>
    </source>
</evidence>
<feature type="compositionally biased region" description="Polar residues" evidence="1">
    <location>
        <begin position="527"/>
        <end position="537"/>
    </location>
</feature>
<dbReference type="OrthoDB" id="2447396at2759"/>
<name>A0A9P8BMH1_9FUNG</name>
<dbReference type="Proteomes" id="UP000707451">
    <property type="component" value="Unassembled WGS sequence"/>
</dbReference>
<reference evidence="2" key="1">
    <citation type="submission" date="2021-06" db="EMBL/GenBank/DDBJ databases">
        <title>Genome Sequence of Mortierella hyaline Strain SCG-10, a Cold-Adapted, Nitrate-Reducing Fungus Isolated from Soil in Minnesota, USA.</title>
        <authorList>
            <person name="Aldossari N."/>
        </authorList>
    </citation>
    <scope>NUCLEOTIDE SEQUENCE</scope>
    <source>
        <strain evidence="2">SCG-10</strain>
    </source>
</reference>